<proteinExistence type="predicted"/>
<comment type="caution">
    <text evidence="1">The sequence shown here is derived from an EMBL/GenBank/DDBJ whole genome shotgun (WGS) entry which is preliminary data.</text>
</comment>
<evidence type="ECO:0000313" key="1">
    <source>
        <dbReference type="EMBL" id="GHF16179.1"/>
    </source>
</evidence>
<reference evidence="1" key="2">
    <citation type="submission" date="2020-09" db="EMBL/GenBank/DDBJ databases">
        <authorList>
            <person name="Sun Q."/>
            <person name="Ohkuma M."/>
        </authorList>
    </citation>
    <scope>NUCLEOTIDE SEQUENCE</scope>
    <source>
        <strain evidence="1">JCM 3302</strain>
    </source>
</reference>
<dbReference type="Proteomes" id="UP000641386">
    <property type="component" value="Unassembled WGS sequence"/>
</dbReference>
<dbReference type="EMBL" id="BNBC01000073">
    <property type="protein sequence ID" value="GHF16179.1"/>
    <property type="molecule type" value="Genomic_DNA"/>
</dbReference>
<accession>A0A919E5J5</accession>
<evidence type="ECO:0000313" key="2">
    <source>
        <dbReference type="Proteomes" id="UP000641386"/>
    </source>
</evidence>
<gene>
    <name evidence="1" type="ORF">GCM10014715_84320</name>
</gene>
<organism evidence="1 2">
    <name type="scientific">Streptomyces spiralis</name>
    <dbReference type="NCBI Taxonomy" id="66376"/>
    <lineage>
        <taxon>Bacteria</taxon>
        <taxon>Bacillati</taxon>
        <taxon>Actinomycetota</taxon>
        <taxon>Actinomycetes</taxon>
        <taxon>Kitasatosporales</taxon>
        <taxon>Streptomycetaceae</taxon>
        <taxon>Streptomyces</taxon>
    </lineage>
</organism>
<dbReference type="RefSeq" id="WP_229904114.1">
    <property type="nucleotide sequence ID" value="NZ_BNBC01000073.1"/>
</dbReference>
<name>A0A919E5J5_9ACTN</name>
<sequence length="160" mass="16998">MRSFSPTPPEPTSISLYFLHEGRLTPSPRRIGDAGHFRAVVRLLFDGPTPSEAATATAELPRLTGTPDVVIDDDGTFSVQLPENVPPLSHLAMLQLACTMAHVAWPLTALPADASWKADSTVPTGTAQRAPAHTLVHVRGNGWTMTQSAASYPGPAPFPP</sequence>
<dbReference type="AlphaFoldDB" id="A0A919E5J5"/>
<protein>
    <submittedName>
        <fullName evidence="1">Uncharacterized protein</fullName>
    </submittedName>
</protein>
<reference evidence="1" key="1">
    <citation type="journal article" date="2014" name="Int. J. Syst. Evol. Microbiol.">
        <title>Complete genome sequence of Corynebacterium casei LMG S-19264T (=DSM 44701T), isolated from a smear-ripened cheese.</title>
        <authorList>
            <consortium name="US DOE Joint Genome Institute (JGI-PGF)"/>
            <person name="Walter F."/>
            <person name="Albersmeier A."/>
            <person name="Kalinowski J."/>
            <person name="Ruckert C."/>
        </authorList>
    </citation>
    <scope>NUCLEOTIDE SEQUENCE</scope>
    <source>
        <strain evidence="1">JCM 3302</strain>
    </source>
</reference>
<keyword evidence="2" id="KW-1185">Reference proteome</keyword>